<sequence>MYVEADYDLCESNAICVGLAPQVFDLNDDEELILTPGPVPAEMEDRVRDAILQCPRAALRESSGK</sequence>
<evidence type="ECO:0000256" key="6">
    <source>
        <dbReference type="ARBA" id="ARBA00023014"/>
    </source>
</evidence>
<dbReference type="EMBL" id="JBHUFB010000019">
    <property type="protein sequence ID" value="MFD1814606.1"/>
    <property type="molecule type" value="Genomic_DNA"/>
</dbReference>
<dbReference type="RefSeq" id="WP_378487207.1">
    <property type="nucleotide sequence ID" value="NZ_JBHUFB010000019.1"/>
</dbReference>
<reference evidence="9" key="1">
    <citation type="journal article" date="2019" name="Int. J. Syst. Evol. Microbiol.">
        <title>The Global Catalogue of Microorganisms (GCM) 10K type strain sequencing project: providing services to taxonomists for standard genome sequencing and annotation.</title>
        <authorList>
            <consortium name="The Broad Institute Genomics Platform"/>
            <consortium name="The Broad Institute Genome Sequencing Center for Infectious Disease"/>
            <person name="Wu L."/>
            <person name="Ma J."/>
        </authorList>
    </citation>
    <scope>NUCLEOTIDE SEQUENCE [LARGE SCALE GENOMIC DNA]</scope>
    <source>
        <strain evidence="9">DT72</strain>
    </source>
</reference>
<evidence type="ECO:0000256" key="2">
    <source>
        <dbReference type="ARBA" id="ARBA00022448"/>
    </source>
</evidence>
<evidence type="ECO:0000313" key="9">
    <source>
        <dbReference type="Proteomes" id="UP001597286"/>
    </source>
</evidence>
<dbReference type="Proteomes" id="UP001597286">
    <property type="component" value="Unassembled WGS sequence"/>
</dbReference>
<keyword evidence="2" id="KW-0813">Transport</keyword>
<comment type="cofactor">
    <cofactor evidence="1">
        <name>[3Fe-4S] cluster</name>
        <dbReference type="ChEBI" id="CHEBI:21137"/>
    </cofactor>
</comment>
<name>A0ABW4P9D2_9NOCA</name>
<comment type="caution">
    <text evidence="8">The sequence shown here is derived from an EMBL/GenBank/DDBJ whole genome shotgun (WGS) entry which is preliminary data.</text>
</comment>
<keyword evidence="5" id="KW-0408">Iron</keyword>
<evidence type="ECO:0000256" key="3">
    <source>
        <dbReference type="ARBA" id="ARBA00022723"/>
    </source>
</evidence>
<dbReference type="InterPro" id="IPR051269">
    <property type="entry name" value="Fe-S_cluster_ET"/>
</dbReference>
<proteinExistence type="predicted"/>
<gene>
    <name evidence="8" type="ORF">ACFSJG_20510</name>
</gene>
<accession>A0ABW4P9D2</accession>
<evidence type="ECO:0000256" key="1">
    <source>
        <dbReference type="ARBA" id="ARBA00001927"/>
    </source>
</evidence>
<keyword evidence="9" id="KW-1185">Reference proteome</keyword>
<dbReference type="PANTHER" id="PTHR36923:SF3">
    <property type="entry name" value="FERREDOXIN"/>
    <property type="match status" value="1"/>
</dbReference>
<evidence type="ECO:0000313" key="8">
    <source>
        <dbReference type="EMBL" id="MFD1814606.1"/>
    </source>
</evidence>
<evidence type="ECO:0000256" key="4">
    <source>
        <dbReference type="ARBA" id="ARBA00022982"/>
    </source>
</evidence>
<organism evidence="8 9">
    <name type="scientific">Rhodococcus gannanensis</name>
    <dbReference type="NCBI Taxonomy" id="1960308"/>
    <lineage>
        <taxon>Bacteria</taxon>
        <taxon>Bacillati</taxon>
        <taxon>Actinomycetota</taxon>
        <taxon>Actinomycetes</taxon>
        <taxon>Mycobacteriales</taxon>
        <taxon>Nocardiaceae</taxon>
        <taxon>Rhodococcus</taxon>
    </lineage>
</organism>
<keyword evidence="3" id="KW-0479">Metal-binding</keyword>
<keyword evidence="7" id="KW-0003">3Fe-4S</keyword>
<keyword evidence="4" id="KW-0249">Electron transport</keyword>
<keyword evidence="6" id="KW-0411">Iron-sulfur</keyword>
<dbReference type="SUPFAM" id="SSF54862">
    <property type="entry name" value="4Fe-4S ferredoxins"/>
    <property type="match status" value="1"/>
</dbReference>
<dbReference type="PANTHER" id="PTHR36923">
    <property type="entry name" value="FERREDOXIN"/>
    <property type="match status" value="1"/>
</dbReference>
<dbReference type="Pfam" id="PF13370">
    <property type="entry name" value="Fer4_13"/>
    <property type="match status" value="1"/>
</dbReference>
<dbReference type="Gene3D" id="3.30.70.20">
    <property type="match status" value="1"/>
</dbReference>
<protein>
    <submittedName>
        <fullName evidence="8">Ferredoxin</fullName>
    </submittedName>
</protein>
<evidence type="ECO:0000256" key="7">
    <source>
        <dbReference type="ARBA" id="ARBA00023291"/>
    </source>
</evidence>
<evidence type="ECO:0000256" key="5">
    <source>
        <dbReference type="ARBA" id="ARBA00023004"/>
    </source>
</evidence>